<keyword evidence="1" id="KW-0175">Coiled coil</keyword>
<evidence type="ECO:0000256" key="1">
    <source>
        <dbReference type="SAM" id="Coils"/>
    </source>
</evidence>
<name>A0AAV3P4Z6_LITER</name>
<evidence type="ECO:0000313" key="3">
    <source>
        <dbReference type="Proteomes" id="UP001454036"/>
    </source>
</evidence>
<comment type="caution">
    <text evidence="2">The sequence shown here is derived from an EMBL/GenBank/DDBJ whole genome shotgun (WGS) entry which is preliminary data.</text>
</comment>
<dbReference type="EMBL" id="BAABME010000891">
    <property type="protein sequence ID" value="GAA0146192.1"/>
    <property type="molecule type" value="Genomic_DNA"/>
</dbReference>
<accession>A0AAV3P4Z6</accession>
<sequence>MVNCVSRIIVSWNPNNVSVQLVCSSEQHILLRVQDLIHNKGPFFFTTIYGKHIPADRRILWSSLADDVYRINGDPWLIGIRSLHVDMSIICNNPSDPKPFKYNHFLTTHESFLSIIEDVWNENVEGNYFQKLQHYCKSVKNALKNLNKQAFSNISARVVEMKQKIEEIQELVLQEDVSSETLCKAKDITMKYNVLCKAEIEFYRNKAMMAWYKDGDDSTRLFHSSMRINQRKSLITQIHNEEGVLITDYQQVQVVTIEFYKKSSLHKPR</sequence>
<protein>
    <submittedName>
        <fullName evidence="2">Uncharacterized protein</fullName>
    </submittedName>
</protein>
<organism evidence="2 3">
    <name type="scientific">Lithospermum erythrorhizon</name>
    <name type="common">Purple gromwell</name>
    <name type="synonym">Lithospermum officinale var. erythrorhizon</name>
    <dbReference type="NCBI Taxonomy" id="34254"/>
    <lineage>
        <taxon>Eukaryota</taxon>
        <taxon>Viridiplantae</taxon>
        <taxon>Streptophyta</taxon>
        <taxon>Embryophyta</taxon>
        <taxon>Tracheophyta</taxon>
        <taxon>Spermatophyta</taxon>
        <taxon>Magnoliopsida</taxon>
        <taxon>eudicotyledons</taxon>
        <taxon>Gunneridae</taxon>
        <taxon>Pentapetalae</taxon>
        <taxon>asterids</taxon>
        <taxon>lamiids</taxon>
        <taxon>Boraginales</taxon>
        <taxon>Boraginaceae</taxon>
        <taxon>Boraginoideae</taxon>
        <taxon>Lithospermeae</taxon>
        <taxon>Lithospermum</taxon>
    </lineage>
</organism>
<evidence type="ECO:0000313" key="2">
    <source>
        <dbReference type="EMBL" id="GAA0146192.1"/>
    </source>
</evidence>
<feature type="coiled-coil region" evidence="1">
    <location>
        <begin position="129"/>
        <end position="171"/>
    </location>
</feature>
<reference evidence="2 3" key="1">
    <citation type="submission" date="2024-01" db="EMBL/GenBank/DDBJ databases">
        <title>The complete chloroplast genome sequence of Lithospermum erythrorhizon: insights into the phylogenetic relationship among Boraginaceae species and the maternal lineages of purple gromwells.</title>
        <authorList>
            <person name="Okada T."/>
            <person name="Watanabe K."/>
        </authorList>
    </citation>
    <scope>NUCLEOTIDE SEQUENCE [LARGE SCALE GENOMIC DNA]</scope>
</reference>
<dbReference type="AlphaFoldDB" id="A0AAV3P4Z6"/>
<dbReference type="Proteomes" id="UP001454036">
    <property type="component" value="Unassembled WGS sequence"/>
</dbReference>
<proteinExistence type="predicted"/>
<keyword evidence="3" id="KW-1185">Reference proteome</keyword>
<gene>
    <name evidence="2" type="ORF">LIER_06205</name>
</gene>